<dbReference type="EC" id="2.1.1.77" evidence="3"/>
<evidence type="ECO:0000256" key="1">
    <source>
        <dbReference type="ARBA" id="ARBA00004496"/>
    </source>
</evidence>
<keyword evidence="7" id="KW-0949">S-adenosyl-L-methionine</keyword>
<organism evidence="9 10">
    <name type="scientific">Polypedilum vanderplanki</name>
    <name type="common">Sleeping chironomid midge</name>
    <dbReference type="NCBI Taxonomy" id="319348"/>
    <lineage>
        <taxon>Eukaryota</taxon>
        <taxon>Metazoa</taxon>
        <taxon>Ecdysozoa</taxon>
        <taxon>Arthropoda</taxon>
        <taxon>Hexapoda</taxon>
        <taxon>Insecta</taxon>
        <taxon>Pterygota</taxon>
        <taxon>Neoptera</taxon>
        <taxon>Endopterygota</taxon>
        <taxon>Diptera</taxon>
        <taxon>Nematocera</taxon>
        <taxon>Chironomoidea</taxon>
        <taxon>Chironomidae</taxon>
        <taxon>Chironominae</taxon>
        <taxon>Polypedilum</taxon>
        <taxon>Polypedilum</taxon>
    </lineage>
</organism>
<evidence type="ECO:0000313" key="9">
    <source>
        <dbReference type="EMBL" id="KAG5668415.1"/>
    </source>
</evidence>
<dbReference type="EMBL" id="JADBJN010000004">
    <property type="protein sequence ID" value="KAG5668415.1"/>
    <property type="molecule type" value="Genomic_DNA"/>
</dbReference>
<accession>A0A9J6BFN9</accession>
<dbReference type="Gene3D" id="3.40.50.150">
    <property type="entry name" value="Vaccinia Virus protein VP39"/>
    <property type="match status" value="1"/>
</dbReference>
<evidence type="ECO:0000313" key="10">
    <source>
        <dbReference type="Proteomes" id="UP001107558"/>
    </source>
</evidence>
<comment type="caution">
    <text evidence="9">The sequence shown here is derived from an EMBL/GenBank/DDBJ whole genome shotgun (WGS) entry which is preliminary data.</text>
</comment>
<dbReference type="InterPro" id="IPR029063">
    <property type="entry name" value="SAM-dependent_MTases_sf"/>
</dbReference>
<dbReference type="GO" id="GO:0005737">
    <property type="term" value="C:cytoplasm"/>
    <property type="evidence" value="ECO:0007669"/>
    <property type="project" value="UniProtKB-SubCell"/>
</dbReference>
<evidence type="ECO:0000256" key="2">
    <source>
        <dbReference type="ARBA" id="ARBA00005369"/>
    </source>
</evidence>
<keyword evidence="4" id="KW-0963">Cytoplasm</keyword>
<evidence type="ECO:0000256" key="3">
    <source>
        <dbReference type="ARBA" id="ARBA00011890"/>
    </source>
</evidence>
<protein>
    <recommendedName>
        <fullName evidence="3">protein-L-isoaspartate(D-aspartate) O-methyltransferase</fullName>
        <ecNumber evidence="3">2.1.1.77</ecNumber>
    </recommendedName>
</protein>
<dbReference type="Proteomes" id="UP001107558">
    <property type="component" value="Chromosome 4"/>
</dbReference>
<dbReference type="OrthoDB" id="73890at2759"/>
<dbReference type="SUPFAM" id="SSF53335">
    <property type="entry name" value="S-adenosyl-L-methionine-dependent methyltransferases"/>
    <property type="match status" value="1"/>
</dbReference>
<dbReference type="AlphaFoldDB" id="A0A9J6BFN9"/>
<keyword evidence="5" id="KW-0489">Methyltransferase</keyword>
<gene>
    <name evidence="9" type="ORF">PVAND_016355</name>
</gene>
<dbReference type="InterPro" id="IPR000682">
    <property type="entry name" value="PCMT"/>
</dbReference>
<feature type="region of interest" description="Disordered" evidence="8">
    <location>
        <begin position="302"/>
        <end position="323"/>
    </location>
</feature>
<comment type="subcellular location">
    <subcellularLocation>
        <location evidence="1">Cytoplasm</location>
    </subcellularLocation>
</comment>
<keyword evidence="10" id="KW-1185">Reference proteome</keyword>
<sequence length="323" mass="35600">MSLKLEADSMAGLVKQLQVCGIIKNKKVADVMKLTDRKLYCPAPNPYVDKPERIAECSGISAPDVHALALEALAEFIKPDSIIMDLGAGSGYLTACFAKLIEMKAKELKVKPSGRVIGIDIQDNVLRLAQDNIRKDDANLIKKRRIIMLEGDGKYGCEEFAPYDIIYVGAAVPETPVELLLQLKINGHLLTPVIADDGKQYLMQFIKKTSGEVVKKVISPVEFDPMIITDQSMVGAEDVASHDPNEILNDDKIMNGDEDADEVVMNDADEEDTMTGIIEGIKETKKMLANNEEVLNIKDELSKREQTPLSGENEKHYNLRAGA</sequence>
<evidence type="ECO:0000256" key="8">
    <source>
        <dbReference type="SAM" id="MobiDB-lite"/>
    </source>
</evidence>
<proteinExistence type="inferred from homology"/>
<evidence type="ECO:0000256" key="6">
    <source>
        <dbReference type="ARBA" id="ARBA00022679"/>
    </source>
</evidence>
<evidence type="ECO:0000256" key="4">
    <source>
        <dbReference type="ARBA" id="ARBA00022490"/>
    </source>
</evidence>
<dbReference type="CDD" id="cd02440">
    <property type="entry name" value="AdoMet_MTases"/>
    <property type="match status" value="1"/>
</dbReference>
<dbReference type="GO" id="GO:0004719">
    <property type="term" value="F:protein-L-isoaspartate (D-aspartate) O-methyltransferase activity"/>
    <property type="evidence" value="ECO:0007669"/>
    <property type="project" value="UniProtKB-EC"/>
</dbReference>
<feature type="compositionally biased region" description="Basic and acidic residues" evidence="8">
    <location>
        <begin position="302"/>
        <end position="317"/>
    </location>
</feature>
<evidence type="ECO:0000256" key="7">
    <source>
        <dbReference type="ARBA" id="ARBA00022691"/>
    </source>
</evidence>
<dbReference type="PANTHER" id="PTHR11579">
    <property type="entry name" value="PROTEIN-L-ISOASPARTATE O-METHYLTRANSFERASE"/>
    <property type="match status" value="1"/>
</dbReference>
<dbReference type="Pfam" id="PF01135">
    <property type="entry name" value="PCMT"/>
    <property type="match status" value="1"/>
</dbReference>
<dbReference type="GO" id="GO:0032259">
    <property type="term" value="P:methylation"/>
    <property type="evidence" value="ECO:0007669"/>
    <property type="project" value="UniProtKB-KW"/>
</dbReference>
<comment type="similarity">
    <text evidence="2">Belongs to the methyltransferase superfamily. L-isoaspartyl/D-aspartyl protein methyltransferase family.</text>
</comment>
<reference evidence="9" key="1">
    <citation type="submission" date="2021-03" db="EMBL/GenBank/DDBJ databases">
        <title>Chromosome level genome of the anhydrobiotic midge Polypedilum vanderplanki.</title>
        <authorList>
            <person name="Yoshida Y."/>
            <person name="Kikawada T."/>
            <person name="Gusev O."/>
        </authorList>
    </citation>
    <scope>NUCLEOTIDE SEQUENCE</scope>
    <source>
        <strain evidence="9">NIAS01</strain>
        <tissue evidence="9">Whole body or cell culture</tissue>
    </source>
</reference>
<name>A0A9J6BFN9_POLVA</name>
<evidence type="ECO:0000256" key="5">
    <source>
        <dbReference type="ARBA" id="ARBA00022603"/>
    </source>
</evidence>
<keyword evidence="6" id="KW-0808">Transferase</keyword>
<dbReference type="PANTHER" id="PTHR11579:SF0">
    <property type="entry name" value="PROTEIN-L-ISOASPARTATE(D-ASPARTATE) O-METHYLTRANSFERASE"/>
    <property type="match status" value="1"/>
</dbReference>